<dbReference type="PROSITE" id="PS50905">
    <property type="entry name" value="FERRITIN_LIKE"/>
    <property type="match status" value="1"/>
</dbReference>
<dbReference type="GO" id="GO:0006826">
    <property type="term" value="P:iron ion transport"/>
    <property type="evidence" value="ECO:0007669"/>
    <property type="project" value="InterPro"/>
</dbReference>
<evidence type="ECO:0000256" key="4">
    <source>
        <dbReference type="ARBA" id="ARBA00023002"/>
    </source>
</evidence>
<proteinExistence type="inferred from homology"/>
<feature type="binding site" evidence="6">
    <location>
        <position position="17"/>
    </location>
    <ligand>
        <name>Fe cation</name>
        <dbReference type="ChEBI" id="CHEBI:24875"/>
        <label>1</label>
    </ligand>
</feature>
<feature type="binding site" evidence="6">
    <location>
        <position position="127"/>
    </location>
    <ligand>
        <name>Fe cation</name>
        <dbReference type="ChEBI" id="CHEBI:24875"/>
        <label>1</label>
    </ligand>
</feature>
<organism evidence="9">
    <name type="scientific">Desulfatirhabdium butyrativorans</name>
    <dbReference type="NCBI Taxonomy" id="340467"/>
    <lineage>
        <taxon>Bacteria</taxon>
        <taxon>Pseudomonadati</taxon>
        <taxon>Thermodesulfobacteriota</taxon>
        <taxon>Desulfobacteria</taxon>
        <taxon>Desulfobacterales</taxon>
        <taxon>Desulfatirhabdiaceae</taxon>
        <taxon>Desulfatirhabdium</taxon>
    </lineage>
</organism>
<dbReference type="GO" id="GO:0008199">
    <property type="term" value="F:ferric iron binding"/>
    <property type="evidence" value="ECO:0007669"/>
    <property type="project" value="InterPro"/>
</dbReference>
<feature type="binding site" evidence="6">
    <location>
        <position position="50"/>
    </location>
    <ligand>
        <name>Fe cation</name>
        <dbReference type="ChEBI" id="CHEBI:24875"/>
        <label>1</label>
    </ligand>
</feature>
<comment type="similarity">
    <text evidence="1 7">Belongs to the ferritin family. Prokaryotic subfamily.</text>
</comment>
<gene>
    <name evidence="9" type="ORF">ENS29_04885</name>
</gene>
<dbReference type="AlphaFoldDB" id="A0A7C4RR63"/>
<feature type="binding site" evidence="6">
    <location>
        <position position="94"/>
    </location>
    <ligand>
        <name>Fe cation</name>
        <dbReference type="ChEBI" id="CHEBI:24875"/>
        <label>1</label>
    </ligand>
</feature>
<accession>A0A7C4RR63</accession>
<comment type="subcellular location">
    <subcellularLocation>
        <location evidence="7">Cytoplasm</location>
    </subcellularLocation>
</comment>
<dbReference type="PANTHER" id="PTHR11431:SF127">
    <property type="entry name" value="BACTERIAL NON-HEME FERRITIN"/>
    <property type="match status" value="1"/>
</dbReference>
<keyword evidence="2 7" id="KW-0409">Iron storage</keyword>
<dbReference type="GO" id="GO:0004322">
    <property type="term" value="F:ferroxidase activity"/>
    <property type="evidence" value="ECO:0007669"/>
    <property type="project" value="TreeGrafter"/>
</dbReference>
<evidence type="ECO:0000256" key="7">
    <source>
        <dbReference type="RuleBase" id="RU361145"/>
    </source>
</evidence>
<dbReference type="GO" id="GO:0042802">
    <property type="term" value="F:identical protein binding"/>
    <property type="evidence" value="ECO:0007669"/>
    <property type="project" value="UniProtKB-ARBA"/>
</dbReference>
<evidence type="ECO:0000256" key="1">
    <source>
        <dbReference type="ARBA" id="ARBA00006950"/>
    </source>
</evidence>
<reference evidence="9" key="1">
    <citation type="journal article" date="2020" name="mSystems">
        <title>Genome- and Community-Level Interaction Insights into Carbon Utilization and Element Cycling Functions of Hydrothermarchaeota in Hydrothermal Sediment.</title>
        <authorList>
            <person name="Zhou Z."/>
            <person name="Liu Y."/>
            <person name="Xu W."/>
            <person name="Pan J."/>
            <person name="Luo Z.H."/>
            <person name="Li M."/>
        </authorList>
    </citation>
    <scope>NUCLEOTIDE SEQUENCE [LARGE SCALE GENOMIC DNA]</scope>
    <source>
        <strain evidence="9">SpSt-477</strain>
    </source>
</reference>
<dbReference type="FunFam" id="1.20.1260.10:FF:000001">
    <property type="entry name" value="Non-heme ferritin"/>
    <property type="match status" value="1"/>
</dbReference>
<sequence>MIHEKLAKAMNEQIRNELESAYLYLSMAAWFHAKSLDGMAHWMRCQAHEEMIHAMKFFDHLNDRGYAVVLQDLKQIKTEWQNPIEVWEDTLVHERFITSKIDDLTTIAREVRDYAVEPLLAWFSKEQVEEEATASRVLEQMKMVGQDRSALIFVDRELGTRVFPPGSPFNPAAYNTAA</sequence>
<dbReference type="Pfam" id="PF00210">
    <property type="entry name" value="Ferritin"/>
    <property type="match status" value="1"/>
</dbReference>
<keyword evidence="7" id="KW-0963">Cytoplasm</keyword>
<dbReference type="CDD" id="cd01055">
    <property type="entry name" value="Nonheme_Ferritin"/>
    <property type="match status" value="1"/>
</dbReference>
<dbReference type="SUPFAM" id="SSF47240">
    <property type="entry name" value="Ferritin-like"/>
    <property type="match status" value="1"/>
</dbReference>
<protein>
    <recommendedName>
        <fullName evidence="7">Ferritin</fullName>
        <ecNumber evidence="7">1.16.3.2</ecNumber>
    </recommendedName>
</protein>
<comment type="function">
    <text evidence="7">Iron-storage protein.</text>
</comment>
<evidence type="ECO:0000313" key="9">
    <source>
        <dbReference type="EMBL" id="HGU32174.1"/>
    </source>
</evidence>
<dbReference type="Gene3D" id="1.20.1260.10">
    <property type="match status" value="1"/>
</dbReference>
<evidence type="ECO:0000256" key="6">
    <source>
        <dbReference type="PIRSR" id="PIRSR601519-1"/>
    </source>
</evidence>
<dbReference type="GO" id="GO:0008198">
    <property type="term" value="F:ferrous iron binding"/>
    <property type="evidence" value="ECO:0007669"/>
    <property type="project" value="TreeGrafter"/>
</dbReference>
<evidence type="ECO:0000256" key="3">
    <source>
        <dbReference type="ARBA" id="ARBA00022723"/>
    </source>
</evidence>
<name>A0A7C4RR63_9BACT</name>
<evidence type="ECO:0000256" key="5">
    <source>
        <dbReference type="ARBA" id="ARBA00023004"/>
    </source>
</evidence>
<dbReference type="InterPro" id="IPR012347">
    <property type="entry name" value="Ferritin-like"/>
</dbReference>
<dbReference type="InterPro" id="IPR009078">
    <property type="entry name" value="Ferritin-like_SF"/>
</dbReference>
<dbReference type="GO" id="GO:0005829">
    <property type="term" value="C:cytosol"/>
    <property type="evidence" value="ECO:0007669"/>
    <property type="project" value="TreeGrafter"/>
</dbReference>
<dbReference type="InterPro" id="IPR041719">
    <property type="entry name" value="Ferritin_prok"/>
</dbReference>
<dbReference type="InterPro" id="IPR009040">
    <property type="entry name" value="Ferritin-like_diiron"/>
</dbReference>
<dbReference type="InterPro" id="IPR008331">
    <property type="entry name" value="Ferritin_DPS_dom"/>
</dbReference>
<dbReference type="EC" id="1.16.3.2" evidence="7"/>
<dbReference type="PANTHER" id="PTHR11431">
    <property type="entry name" value="FERRITIN"/>
    <property type="match status" value="1"/>
</dbReference>
<dbReference type="InterPro" id="IPR001519">
    <property type="entry name" value="Ferritin"/>
</dbReference>
<evidence type="ECO:0000256" key="2">
    <source>
        <dbReference type="ARBA" id="ARBA00022434"/>
    </source>
</evidence>
<feature type="binding site" evidence="6">
    <location>
        <position position="53"/>
    </location>
    <ligand>
        <name>Fe cation</name>
        <dbReference type="ChEBI" id="CHEBI:24875"/>
        <label>1</label>
    </ligand>
</feature>
<keyword evidence="4" id="KW-0560">Oxidoreductase</keyword>
<evidence type="ECO:0000259" key="8">
    <source>
        <dbReference type="PROSITE" id="PS50905"/>
    </source>
</evidence>
<keyword evidence="3 6" id="KW-0479">Metal-binding</keyword>
<dbReference type="GO" id="GO:0006879">
    <property type="term" value="P:intracellular iron ion homeostasis"/>
    <property type="evidence" value="ECO:0007669"/>
    <property type="project" value="UniProtKB-KW"/>
</dbReference>
<dbReference type="EMBL" id="DSUH01000110">
    <property type="protein sequence ID" value="HGU32174.1"/>
    <property type="molecule type" value="Genomic_DNA"/>
</dbReference>
<comment type="caution">
    <text evidence="9">The sequence shown here is derived from an EMBL/GenBank/DDBJ whole genome shotgun (WGS) entry which is preliminary data.</text>
</comment>
<feature type="domain" description="Ferritin-like diiron" evidence="8">
    <location>
        <begin position="1"/>
        <end position="145"/>
    </location>
</feature>
<keyword evidence="5 6" id="KW-0408">Iron</keyword>
<comment type="catalytic activity">
    <reaction evidence="7">
        <text>4 Fe(2+) + O2 + 6 H2O = 4 iron(III) oxide-hydroxide + 12 H(+)</text>
        <dbReference type="Rhea" id="RHEA:11972"/>
        <dbReference type="ChEBI" id="CHEBI:15377"/>
        <dbReference type="ChEBI" id="CHEBI:15378"/>
        <dbReference type="ChEBI" id="CHEBI:15379"/>
        <dbReference type="ChEBI" id="CHEBI:29033"/>
        <dbReference type="ChEBI" id="CHEBI:78619"/>
        <dbReference type="EC" id="1.16.3.2"/>
    </reaction>
</comment>